<dbReference type="EC" id="2.7.13.3" evidence="2"/>
<dbReference type="InterPro" id="IPR003661">
    <property type="entry name" value="HisK_dim/P_dom"/>
</dbReference>
<feature type="domain" description="Histidine kinase" evidence="8">
    <location>
        <begin position="222"/>
        <end position="441"/>
    </location>
</feature>
<dbReference type="PANTHER" id="PTHR43711:SF1">
    <property type="entry name" value="HISTIDINE KINASE 1"/>
    <property type="match status" value="1"/>
</dbReference>
<accession>A0A5C6XK46</accession>
<keyword evidence="4" id="KW-0808">Transferase</keyword>
<keyword evidence="5 9" id="KW-0418">Kinase</keyword>
<dbReference type="RefSeq" id="WP_146979974.1">
    <property type="nucleotide sequence ID" value="NZ_VOSM01000002.1"/>
</dbReference>
<organism evidence="9 10">
    <name type="scientific">Lujinxingia vulgaris</name>
    <dbReference type="NCBI Taxonomy" id="2600176"/>
    <lineage>
        <taxon>Bacteria</taxon>
        <taxon>Deltaproteobacteria</taxon>
        <taxon>Bradymonadales</taxon>
        <taxon>Lujinxingiaceae</taxon>
        <taxon>Lujinxingia</taxon>
    </lineage>
</organism>
<dbReference type="InterPro" id="IPR029016">
    <property type="entry name" value="GAF-like_dom_sf"/>
</dbReference>
<dbReference type="SUPFAM" id="SSF47384">
    <property type="entry name" value="Homodimeric domain of signal transducing histidine kinase"/>
    <property type="match status" value="1"/>
</dbReference>
<dbReference type="SMART" id="SM00065">
    <property type="entry name" value="GAF"/>
    <property type="match status" value="1"/>
</dbReference>
<dbReference type="InterPro" id="IPR003594">
    <property type="entry name" value="HATPase_dom"/>
</dbReference>
<dbReference type="GO" id="GO:0000155">
    <property type="term" value="F:phosphorelay sensor kinase activity"/>
    <property type="evidence" value="ECO:0007669"/>
    <property type="project" value="InterPro"/>
</dbReference>
<evidence type="ECO:0000256" key="6">
    <source>
        <dbReference type="ARBA" id="ARBA00023012"/>
    </source>
</evidence>
<evidence type="ECO:0000256" key="7">
    <source>
        <dbReference type="SAM" id="MobiDB-lite"/>
    </source>
</evidence>
<dbReference type="OrthoDB" id="5523736at2"/>
<dbReference type="CDD" id="cd00082">
    <property type="entry name" value="HisKA"/>
    <property type="match status" value="1"/>
</dbReference>
<evidence type="ECO:0000256" key="2">
    <source>
        <dbReference type="ARBA" id="ARBA00012438"/>
    </source>
</evidence>
<evidence type="ECO:0000259" key="8">
    <source>
        <dbReference type="PROSITE" id="PS50109"/>
    </source>
</evidence>
<dbReference type="SUPFAM" id="SSF55874">
    <property type="entry name" value="ATPase domain of HSP90 chaperone/DNA topoisomerase II/histidine kinase"/>
    <property type="match status" value="1"/>
</dbReference>
<sequence length="447" mass="49546">MADHPSQTLEQGSEGLDDRSEELSERTEADAQIRFYRAMANTELDYGTVLRRLARATADVVFDLCIVYLVDEARGVFPAAAFHPNPEALAALHRAFSSGESRAGDGLIERIIARREYYFRPRWNPRLLEPHLPAGSSVDLDIEIHSLIAAPMITTEGDCIGALLMGRHTTTAAYNETDLALIEWIASHAAMKVETARLYHTLKKTNAELDEAVKARDTFIAIAAHELRTPLSTLKLHAQMLRRFATRDPESFTPQMVVDRLGSVDRQVNRLDRLIDQLMNVSRIIDGGMAPELGPCDLCVVARDVVSRFEQALEDAGCQLSLSAPPGVHGIWDLDRLDHILTNLVSNAIKYGGGQPIEVRVFCDADGARVEVEDRGEGIAPRDRERIFERFERVISSRQTKGMGLGLWIVRSYTESLGGQIRVESELGQGSTFILELPLHSPANQGA</sequence>
<protein>
    <recommendedName>
        <fullName evidence="2">histidine kinase</fullName>
        <ecNumber evidence="2">2.7.13.3</ecNumber>
    </recommendedName>
</protein>
<proteinExistence type="predicted"/>
<dbReference type="AlphaFoldDB" id="A0A5C6XK46"/>
<dbReference type="SMART" id="SM00387">
    <property type="entry name" value="HATPase_c"/>
    <property type="match status" value="1"/>
</dbReference>
<dbReference type="CDD" id="cd00075">
    <property type="entry name" value="HATPase"/>
    <property type="match status" value="1"/>
</dbReference>
<evidence type="ECO:0000256" key="5">
    <source>
        <dbReference type="ARBA" id="ARBA00022777"/>
    </source>
</evidence>
<comment type="caution">
    <text evidence="9">The sequence shown here is derived from an EMBL/GenBank/DDBJ whole genome shotgun (WGS) entry which is preliminary data.</text>
</comment>
<keyword evidence="3" id="KW-0597">Phosphoprotein</keyword>
<dbReference type="PROSITE" id="PS50109">
    <property type="entry name" value="HIS_KIN"/>
    <property type="match status" value="1"/>
</dbReference>
<evidence type="ECO:0000256" key="3">
    <source>
        <dbReference type="ARBA" id="ARBA00022553"/>
    </source>
</evidence>
<evidence type="ECO:0000313" key="10">
    <source>
        <dbReference type="Proteomes" id="UP000321412"/>
    </source>
</evidence>
<comment type="catalytic activity">
    <reaction evidence="1">
        <text>ATP + protein L-histidine = ADP + protein N-phospho-L-histidine.</text>
        <dbReference type="EC" id="2.7.13.3"/>
    </reaction>
</comment>
<dbReference type="Gene3D" id="3.30.450.40">
    <property type="match status" value="1"/>
</dbReference>
<dbReference type="EMBL" id="VOSM01000002">
    <property type="protein sequence ID" value="TXD38027.1"/>
    <property type="molecule type" value="Genomic_DNA"/>
</dbReference>
<feature type="compositionally biased region" description="Polar residues" evidence="7">
    <location>
        <begin position="1"/>
        <end position="11"/>
    </location>
</feature>
<dbReference type="InterPro" id="IPR005467">
    <property type="entry name" value="His_kinase_dom"/>
</dbReference>
<keyword evidence="6" id="KW-0902">Two-component regulatory system</keyword>
<dbReference type="Gene3D" id="1.10.287.130">
    <property type="match status" value="1"/>
</dbReference>
<dbReference type="Proteomes" id="UP000321412">
    <property type="component" value="Unassembled WGS sequence"/>
</dbReference>
<dbReference type="InterPro" id="IPR003018">
    <property type="entry name" value="GAF"/>
</dbReference>
<name>A0A5C6XK46_9DELT</name>
<evidence type="ECO:0000313" key="9">
    <source>
        <dbReference type="EMBL" id="TXD38027.1"/>
    </source>
</evidence>
<dbReference type="Gene3D" id="3.30.565.10">
    <property type="entry name" value="Histidine kinase-like ATPase, C-terminal domain"/>
    <property type="match status" value="1"/>
</dbReference>
<evidence type="ECO:0000256" key="4">
    <source>
        <dbReference type="ARBA" id="ARBA00022679"/>
    </source>
</evidence>
<gene>
    <name evidence="9" type="ORF">FRC98_03760</name>
</gene>
<keyword evidence="10" id="KW-1185">Reference proteome</keyword>
<dbReference type="PANTHER" id="PTHR43711">
    <property type="entry name" value="TWO-COMPONENT HISTIDINE KINASE"/>
    <property type="match status" value="1"/>
</dbReference>
<dbReference type="Pfam" id="PF00512">
    <property type="entry name" value="HisKA"/>
    <property type="match status" value="1"/>
</dbReference>
<dbReference type="Pfam" id="PF02518">
    <property type="entry name" value="HATPase_c"/>
    <property type="match status" value="1"/>
</dbReference>
<reference evidence="9 10" key="1">
    <citation type="submission" date="2019-08" db="EMBL/GenBank/DDBJ databases">
        <title>Bradymonadales sp. TMQ4.</title>
        <authorList>
            <person name="Liang Q."/>
        </authorList>
    </citation>
    <scope>NUCLEOTIDE SEQUENCE [LARGE SCALE GENOMIC DNA]</scope>
    <source>
        <strain evidence="9 10">TMQ4</strain>
    </source>
</reference>
<evidence type="ECO:0000256" key="1">
    <source>
        <dbReference type="ARBA" id="ARBA00000085"/>
    </source>
</evidence>
<dbReference type="FunFam" id="3.30.565.10:FF:000006">
    <property type="entry name" value="Sensor histidine kinase WalK"/>
    <property type="match status" value="1"/>
</dbReference>
<dbReference type="InterPro" id="IPR036890">
    <property type="entry name" value="HATPase_C_sf"/>
</dbReference>
<dbReference type="InterPro" id="IPR050736">
    <property type="entry name" value="Sensor_HK_Regulatory"/>
</dbReference>
<dbReference type="InterPro" id="IPR004358">
    <property type="entry name" value="Sig_transdc_His_kin-like_C"/>
</dbReference>
<feature type="region of interest" description="Disordered" evidence="7">
    <location>
        <begin position="1"/>
        <end position="24"/>
    </location>
</feature>
<dbReference type="SMART" id="SM00388">
    <property type="entry name" value="HisKA"/>
    <property type="match status" value="1"/>
</dbReference>
<dbReference type="InterPro" id="IPR036097">
    <property type="entry name" value="HisK_dim/P_sf"/>
</dbReference>
<dbReference type="SUPFAM" id="SSF55781">
    <property type="entry name" value="GAF domain-like"/>
    <property type="match status" value="1"/>
</dbReference>
<dbReference type="PRINTS" id="PR00344">
    <property type="entry name" value="BCTRLSENSOR"/>
</dbReference>
<dbReference type="Pfam" id="PF13185">
    <property type="entry name" value="GAF_2"/>
    <property type="match status" value="1"/>
</dbReference>